<keyword evidence="4" id="KW-0238">DNA-binding</keyword>
<dbReference type="SUPFAM" id="SSF88659">
    <property type="entry name" value="Sigma3 and sigma4 domains of RNA polymerase sigma factors"/>
    <property type="match status" value="1"/>
</dbReference>
<evidence type="ECO:0000313" key="9">
    <source>
        <dbReference type="Proteomes" id="UP000001964"/>
    </source>
</evidence>
<keyword evidence="9" id="KW-1185">Reference proteome</keyword>
<feature type="domain" description="RNA polymerase sigma-70 region 2" evidence="6">
    <location>
        <begin position="33"/>
        <end position="96"/>
    </location>
</feature>
<dbReference type="Pfam" id="PF04542">
    <property type="entry name" value="Sigma70_r2"/>
    <property type="match status" value="1"/>
</dbReference>
<dbReference type="InterPro" id="IPR013324">
    <property type="entry name" value="RNA_pol_sigma_r3/r4-like"/>
</dbReference>
<dbReference type="KEGG" id="mmr:Mmar10_0581"/>
<dbReference type="Gene3D" id="1.10.10.10">
    <property type="entry name" value="Winged helix-like DNA-binding domain superfamily/Winged helix DNA-binding domain"/>
    <property type="match status" value="1"/>
</dbReference>
<dbReference type="RefSeq" id="WP_011642521.1">
    <property type="nucleotide sequence ID" value="NC_008347.1"/>
</dbReference>
<dbReference type="GO" id="GO:0006352">
    <property type="term" value="P:DNA-templated transcription initiation"/>
    <property type="evidence" value="ECO:0007669"/>
    <property type="project" value="InterPro"/>
</dbReference>
<dbReference type="SUPFAM" id="SSF88946">
    <property type="entry name" value="Sigma2 domain of RNA polymerase sigma factors"/>
    <property type="match status" value="1"/>
</dbReference>
<evidence type="ECO:0000256" key="5">
    <source>
        <dbReference type="ARBA" id="ARBA00023163"/>
    </source>
</evidence>
<reference evidence="8 9" key="1">
    <citation type="submission" date="2006-08" db="EMBL/GenBank/DDBJ databases">
        <title>Complete sequence of Maricaulis maris MCS10.</title>
        <authorList>
            <consortium name="US DOE Joint Genome Institute"/>
            <person name="Copeland A."/>
            <person name="Lucas S."/>
            <person name="Lapidus A."/>
            <person name="Barry K."/>
            <person name="Detter J.C."/>
            <person name="Glavina del Rio T."/>
            <person name="Hammon N."/>
            <person name="Israni S."/>
            <person name="Dalin E."/>
            <person name="Tice H."/>
            <person name="Pitluck S."/>
            <person name="Saunders E."/>
            <person name="Brettin T."/>
            <person name="Bruce D."/>
            <person name="Han C."/>
            <person name="Tapia R."/>
            <person name="Gilna P."/>
            <person name="Schmutz J."/>
            <person name="Larimer F."/>
            <person name="Land M."/>
            <person name="Hauser L."/>
            <person name="Kyrpides N."/>
            <person name="Mikhailova N."/>
            <person name="Viollier P."/>
            <person name="Stephens C."/>
            <person name="Richardson P."/>
        </authorList>
    </citation>
    <scope>NUCLEOTIDE SEQUENCE [LARGE SCALE GENOMIC DNA]</scope>
    <source>
        <strain evidence="8 9">MCS10</strain>
    </source>
</reference>
<dbReference type="NCBIfam" id="TIGR02937">
    <property type="entry name" value="sigma70-ECF"/>
    <property type="match status" value="1"/>
</dbReference>
<dbReference type="PANTHER" id="PTHR43133:SF8">
    <property type="entry name" value="RNA POLYMERASE SIGMA FACTOR HI_1459-RELATED"/>
    <property type="match status" value="1"/>
</dbReference>
<dbReference type="PANTHER" id="PTHR43133">
    <property type="entry name" value="RNA POLYMERASE ECF-TYPE SIGMA FACTO"/>
    <property type="match status" value="1"/>
</dbReference>
<evidence type="ECO:0000256" key="3">
    <source>
        <dbReference type="ARBA" id="ARBA00023082"/>
    </source>
</evidence>
<dbReference type="InterPro" id="IPR039425">
    <property type="entry name" value="RNA_pol_sigma-70-like"/>
</dbReference>
<evidence type="ECO:0000259" key="6">
    <source>
        <dbReference type="Pfam" id="PF04542"/>
    </source>
</evidence>
<sequence length="187" mass="20198">MASRDKKRVLSEYLIVSAHAGDRVALDRLCRLWHADLSRHAGRLIGEADTARDIMQEAWCDILRGLGSLREPAAFPAWAYRIVARKCAAEIRGRQSTRRTADAFGAEMSGASVDGLQAAETAADAGAIRLAMAGLPADQRLALALYHQDGLSVAEIAVITETPAGTVKTRLMHARRKLAAVLNPTQD</sequence>
<dbReference type="InterPro" id="IPR014284">
    <property type="entry name" value="RNA_pol_sigma-70_dom"/>
</dbReference>
<keyword evidence="5" id="KW-0804">Transcription</keyword>
<organism evidence="8 9">
    <name type="scientific">Maricaulis maris (strain MCS10)</name>
    <name type="common">Caulobacter maris</name>
    <dbReference type="NCBI Taxonomy" id="394221"/>
    <lineage>
        <taxon>Bacteria</taxon>
        <taxon>Pseudomonadati</taxon>
        <taxon>Pseudomonadota</taxon>
        <taxon>Alphaproteobacteria</taxon>
        <taxon>Maricaulales</taxon>
        <taxon>Maricaulaceae</taxon>
        <taxon>Maricaulis</taxon>
    </lineage>
</organism>
<keyword evidence="2" id="KW-0805">Transcription regulation</keyword>
<dbReference type="AlphaFoldDB" id="Q0AS63"/>
<dbReference type="GO" id="GO:0016987">
    <property type="term" value="F:sigma factor activity"/>
    <property type="evidence" value="ECO:0007669"/>
    <property type="project" value="UniProtKB-KW"/>
</dbReference>
<dbReference type="Pfam" id="PF08281">
    <property type="entry name" value="Sigma70_r4_2"/>
    <property type="match status" value="1"/>
</dbReference>
<evidence type="ECO:0000256" key="1">
    <source>
        <dbReference type="ARBA" id="ARBA00010641"/>
    </source>
</evidence>
<evidence type="ECO:0000313" key="8">
    <source>
        <dbReference type="EMBL" id="ABI64874.1"/>
    </source>
</evidence>
<dbReference type="InterPro" id="IPR036388">
    <property type="entry name" value="WH-like_DNA-bd_sf"/>
</dbReference>
<accession>Q0AS63</accession>
<dbReference type="OrthoDB" id="9803470at2"/>
<proteinExistence type="inferred from homology"/>
<dbReference type="STRING" id="394221.Mmar10_0581"/>
<protein>
    <submittedName>
        <fullName evidence="8">RNA polymerase, sigma-24 subunit, RpoE</fullName>
    </submittedName>
</protein>
<feature type="domain" description="RNA polymerase sigma factor 70 region 4 type 2" evidence="7">
    <location>
        <begin position="127"/>
        <end position="178"/>
    </location>
</feature>
<dbReference type="Gene3D" id="1.10.1740.10">
    <property type="match status" value="1"/>
</dbReference>
<gene>
    <name evidence="8" type="ordered locus">Mmar10_0581</name>
</gene>
<dbReference type="EMBL" id="CP000449">
    <property type="protein sequence ID" value="ABI64874.1"/>
    <property type="molecule type" value="Genomic_DNA"/>
</dbReference>
<evidence type="ECO:0000256" key="2">
    <source>
        <dbReference type="ARBA" id="ARBA00023015"/>
    </source>
</evidence>
<dbReference type="eggNOG" id="COG1595">
    <property type="taxonomic scope" value="Bacteria"/>
</dbReference>
<name>Q0AS63_MARMM</name>
<comment type="similarity">
    <text evidence="1">Belongs to the sigma-70 factor family. ECF subfamily.</text>
</comment>
<dbReference type="InterPro" id="IPR013249">
    <property type="entry name" value="RNA_pol_sigma70_r4_t2"/>
</dbReference>
<dbReference type="InterPro" id="IPR013325">
    <property type="entry name" value="RNA_pol_sigma_r2"/>
</dbReference>
<dbReference type="HOGENOM" id="CLU_047691_3_0_5"/>
<evidence type="ECO:0000259" key="7">
    <source>
        <dbReference type="Pfam" id="PF08281"/>
    </source>
</evidence>
<keyword evidence="3" id="KW-0731">Sigma factor</keyword>
<dbReference type="Proteomes" id="UP000001964">
    <property type="component" value="Chromosome"/>
</dbReference>
<dbReference type="GO" id="GO:0003677">
    <property type="term" value="F:DNA binding"/>
    <property type="evidence" value="ECO:0007669"/>
    <property type="project" value="UniProtKB-KW"/>
</dbReference>
<dbReference type="CDD" id="cd06171">
    <property type="entry name" value="Sigma70_r4"/>
    <property type="match status" value="1"/>
</dbReference>
<evidence type="ECO:0000256" key="4">
    <source>
        <dbReference type="ARBA" id="ARBA00023125"/>
    </source>
</evidence>
<dbReference type="InterPro" id="IPR007627">
    <property type="entry name" value="RNA_pol_sigma70_r2"/>
</dbReference>